<dbReference type="PROSITE" id="PS01124">
    <property type="entry name" value="HTH_ARAC_FAMILY_2"/>
    <property type="match status" value="1"/>
</dbReference>
<name>A0ABU5DHN8_9BURK</name>
<dbReference type="PANTHER" id="PTHR46796:SF6">
    <property type="entry name" value="ARAC SUBFAMILY"/>
    <property type="match status" value="1"/>
</dbReference>
<feature type="domain" description="HTH araC/xylS-type" evidence="4">
    <location>
        <begin position="234"/>
        <end position="333"/>
    </location>
</feature>
<dbReference type="InterPro" id="IPR018060">
    <property type="entry name" value="HTH_AraC"/>
</dbReference>
<evidence type="ECO:0000259" key="4">
    <source>
        <dbReference type="PROSITE" id="PS01124"/>
    </source>
</evidence>
<dbReference type="SUPFAM" id="SSF46689">
    <property type="entry name" value="Homeodomain-like"/>
    <property type="match status" value="2"/>
</dbReference>
<evidence type="ECO:0000313" key="6">
    <source>
        <dbReference type="Proteomes" id="UP001285263"/>
    </source>
</evidence>
<gene>
    <name evidence="5" type="ORF">SNE35_08995</name>
</gene>
<organism evidence="5 6">
    <name type="scientific">Roseateles agri</name>
    <dbReference type="NCBI Taxonomy" id="3098619"/>
    <lineage>
        <taxon>Bacteria</taxon>
        <taxon>Pseudomonadati</taxon>
        <taxon>Pseudomonadota</taxon>
        <taxon>Betaproteobacteria</taxon>
        <taxon>Burkholderiales</taxon>
        <taxon>Sphaerotilaceae</taxon>
        <taxon>Roseateles</taxon>
    </lineage>
</organism>
<protein>
    <submittedName>
        <fullName evidence="5">Helix-turn-helix domain-containing protein</fullName>
    </submittedName>
</protein>
<keyword evidence="1" id="KW-0805">Transcription regulation</keyword>
<evidence type="ECO:0000313" key="5">
    <source>
        <dbReference type="EMBL" id="MDY0744642.1"/>
    </source>
</evidence>
<evidence type="ECO:0000256" key="2">
    <source>
        <dbReference type="ARBA" id="ARBA00023125"/>
    </source>
</evidence>
<dbReference type="InterPro" id="IPR050204">
    <property type="entry name" value="AraC_XylS_family_regulators"/>
</dbReference>
<dbReference type="Gene3D" id="1.10.10.60">
    <property type="entry name" value="Homeodomain-like"/>
    <property type="match status" value="1"/>
</dbReference>
<keyword evidence="6" id="KW-1185">Reference proteome</keyword>
<proteinExistence type="predicted"/>
<dbReference type="RefSeq" id="WP_320422557.1">
    <property type="nucleotide sequence ID" value="NZ_JAXCLA010000003.1"/>
</dbReference>
<sequence length="335" mass="36371">MPLPTHTLVGRDPIESLFEKLNRAQPSAQRQLTGWGSAGQQQSIRMASIPMTALPDVAASQFGDAQGDFIAEGQSTFGLDVQSTMPDRIPPLYSITLVVSGTMSLNDRQYVAGPGEGLLLDTASIDLSIAPGTHFVEVNVSRAHLQRMGAELAPGSYGGGPRLNPLLPAPLVRKLNFMSMGMTEALLPDNHGIGQPLLFQRWAELIALSLLDTERLPAADPAAARAEGTPAALRRALEFIRAHAQTDIGLVEIAEAACVSVSTLKRLFAGRLAQSPGAYLRQVRLDHAREELRAGMNRSVRETALRWGFQNASKFSQAYAQRFGERPSDTRLRRR</sequence>
<evidence type="ECO:0000256" key="3">
    <source>
        <dbReference type="ARBA" id="ARBA00023163"/>
    </source>
</evidence>
<evidence type="ECO:0000256" key="1">
    <source>
        <dbReference type="ARBA" id="ARBA00023015"/>
    </source>
</evidence>
<reference evidence="5 6" key="1">
    <citation type="submission" date="2023-11" db="EMBL/GenBank/DDBJ databases">
        <title>Paucibacter sp. nov., isolated from fresh soil in Korea.</title>
        <authorList>
            <person name="Le N.T.T."/>
        </authorList>
    </citation>
    <scope>NUCLEOTIDE SEQUENCE [LARGE SCALE GENOMIC DNA]</scope>
    <source>
        <strain evidence="5 6">R3-3</strain>
    </source>
</reference>
<accession>A0ABU5DHN8</accession>
<keyword evidence="2" id="KW-0238">DNA-binding</keyword>
<dbReference type="EMBL" id="JAXCLA010000003">
    <property type="protein sequence ID" value="MDY0744642.1"/>
    <property type="molecule type" value="Genomic_DNA"/>
</dbReference>
<dbReference type="SMART" id="SM00342">
    <property type="entry name" value="HTH_ARAC"/>
    <property type="match status" value="1"/>
</dbReference>
<comment type="caution">
    <text evidence="5">The sequence shown here is derived from an EMBL/GenBank/DDBJ whole genome shotgun (WGS) entry which is preliminary data.</text>
</comment>
<dbReference type="Pfam" id="PF12833">
    <property type="entry name" value="HTH_18"/>
    <property type="match status" value="1"/>
</dbReference>
<dbReference type="InterPro" id="IPR009057">
    <property type="entry name" value="Homeodomain-like_sf"/>
</dbReference>
<dbReference type="Proteomes" id="UP001285263">
    <property type="component" value="Unassembled WGS sequence"/>
</dbReference>
<keyword evidence="3" id="KW-0804">Transcription</keyword>
<dbReference type="PANTHER" id="PTHR46796">
    <property type="entry name" value="HTH-TYPE TRANSCRIPTIONAL ACTIVATOR RHAS-RELATED"/>
    <property type="match status" value="1"/>
</dbReference>